<reference evidence="1" key="1">
    <citation type="submission" date="2020-07" db="EMBL/GenBank/DDBJ databases">
        <authorList>
            <person name="Pettersson B.M.F."/>
            <person name="Behra P.R.K."/>
            <person name="Ramesh M."/>
            <person name="Das S."/>
            <person name="Dasgupta S."/>
            <person name="Kirsebom L.A."/>
        </authorList>
    </citation>
    <scope>NUCLEOTIDE SEQUENCE</scope>
    <source>
        <strain evidence="1">DSM 44838</strain>
    </source>
</reference>
<dbReference type="RefSeq" id="WP_263996160.1">
    <property type="nucleotide sequence ID" value="NZ_JACKVK010000008.1"/>
</dbReference>
<dbReference type="InterPro" id="IPR023137">
    <property type="entry name" value="BrxA_sf"/>
</dbReference>
<dbReference type="InterPro" id="IPR014948">
    <property type="entry name" value="BrxA"/>
</dbReference>
<evidence type="ECO:0000313" key="2">
    <source>
        <dbReference type="Proteomes" id="UP001141629"/>
    </source>
</evidence>
<dbReference type="EMBL" id="JACKVK010000008">
    <property type="protein sequence ID" value="MCV7421386.1"/>
    <property type="molecule type" value="Genomic_DNA"/>
</dbReference>
<comment type="caution">
    <text evidence="1">The sequence shown here is derived from an EMBL/GenBank/DDBJ whole genome shotgun (WGS) entry which is preliminary data.</text>
</comment>
<sequence>MTSATTGLTGNIQKGGALLDDCRRVVEVWDPSISEGDNLTRIVDQGLLAKRSRTRAEDVIRRIIRPRLIEPGPQIIPALKNLLSDSQAFREACYYETSRDEKLLALFAEEPLYAMWNGGRLGVTVQEVIAWQVQMTALGHLPAWTDTVRLKVARGLLAALRDFGVLAGDNTKTIVPPNLSPRGFSYVAWRLHEAGGSSRSLSNSHVWRRWLLDPTRVSDLFRQATRLGVLSMSTAGSAVRIDWHANNLQEVTSAGAG</sequence>
<dbReference type="Proteomes" id="UP001141629">
    <property type="component" value="Unassembled WGS sequence"/>
</dbReference>
<dbReference type="AlphaFoldDB" id="A0A9X3C2L2"/>
<evidence type="ECO:0000313" key="1">
    <source>
        <dbReference type="EMBL" id="MCV7421386.1"/>
    </source>
</evidence>
<keyword evidence="2" id="KW-1185">Reference proteome</keyword>
<organism evidence="1 2">
    <name type="scientific">Mycobacterium yunnanensis</name>
    <dbReference type="NCBI Taxonomy" id="368477"/>
    <lineage>
        <taxon>Bacteria</taxon>
        <taxon>Bacillati</taxon>
        <taxon>Actinomycetota</taxon>
        <taxon>Actinomycetes</taxon>
        <taxon>Mycobacteriales</taxon>
        <taxon>Mycobacteriaceae</taxon>
        <taxon>Mycobacterium</taxon>
    </lineage>
</organism>
<dbReference type="Pfam" id="PF08849">
    <property type="entry name" value="BrxA"/>
    <property type="match status" value="1"/>
</dbReference>
<protein>
    <submittedName>
        <fullName evidence="1">DUF1819 family protein</fullName>
    </submittedName>
</protein>
<gene>
    <name evidence="1" type="ORF">H7K45_12610</name>
</gene>
<dbReference type="Gene3D" id="1.10.3540.10">
    <property type="entry name" value="uncharacterized protein from magnetospirillum magneticum domain"/>
    <property type="match status" value="1"/>
</dbReference>
<proteinExistence type="predicted"/>
<name>A0A9X3C2L2_9MYCO</name>
<reference evidence="1" key="2">
    <citation type="journal article" date="2022" name="BMC Genomics">
        <title>Comparative genome analysis of mycobacteria focusing on tRNA and non-coding RNA.</title>
        <authorList>
            <person name="Behra P.R.K."/>
            <person name="Pettersson B.M.F."/>
            <person name="Ramesh M."/>
            <person name="Das S."/>
            <person name="Dasgupta S."/>
            <person name="Kirsebom L.A."/>
        </authorList>
    </citation>
    <scope>NUCLEOTIDE SEQUENCE</scope>
    <source>
        <strain evidence="1">DSM 44838</strain>
    </source>
</reference>
<accession>A0A9X3C2L2</accession>